<dbReference type="SMART" id="SM00054">
    <property type="entry name" value="EFh"/>
    <property type="match status" value="4"/>
</dbReference>
<name>A0A4Y7PY58_9AGAM</name>
<proteinExistence type="predicted"/>
<dbReference type="OrthoDB" id="26525at2759"/>
<dbReference type="InterPro" id="IPR018247">
    <property type="entry name" value="EF_Hand_1_Ca_BS"/>
</dbReference>
<dbReference type="Gene3D" id="1.10.238.10">
    <property type="entry name" value="EF-hand"/>
    <property type="match status" value="2"/>
</dbReference>
<keyword evidence="5" id="KW-1185">Reference proteome</keyword>
<sequence>MANQLSQDQIAEFKKGFSVYDKNGDGKITASELGAVMRSLGQAPSDNELQSIIRSLDANGDGTIELSEYLEMMAKKVKENTGEEDYRAAFSRFDVDGNGSINKSELRHVMETLGEGDLTDQEMDEMFREADANNDGIINVDGESWVLSSSRLEK</sequence>
<dbReference type="PANTHER" id="PTHR23048:SF0">
    <property type="entry name" value="CALMODULIN LIKE 3"/>
    <property type="match status" value="1"/>
</dbReference>
<accession>A0A4Y7PY58</accession>
<gene>
    <name evidence="4" type="ORF">BD410DRAFT_380270</name>
</gene>
<organism evidence="4 5">
    <name type="scientific">Rickenella mellea</name>
    <dbReference type="NCBI Taxonomy" id="50990"/>
    <lineage>
        <taxon>Eukaryota</taxon>
        <taxon>Fungi</taxon>
        <taxon>Dikarya</taxon>
        <taxon>Basidiomycota</taxon>
        <taxon>Agaricomycotina</taxon>
        <taxon>Agaricomycetes</taxon>
        <taxon>Hymenochaetales</taxon>
        <taxon>Rickenellaceae</taxon>
        <taxon>Rickenella</taxon>
    </lineage>
</organism>
<evidence type="ECO:0000259" key="3">
    <source>
        <dbReference type="PROSITE" id="PS50222"/>
    </source>
</evidence>
<dbReference type="Proteomes" id="UP000294933">
    <property type="component" value="Unassembled WGS sequence"/>
</dbReference>
<dbReference type="PRINTS" id="PR00450">
    <property type="entry name" value="RECOVERIN"/>
</dbReference>
<reference evidence="4 5" key="1">
    <citation type="submission" date="2018-06" db="EMBL/GenBank/DDBJ databases">
        <title>A transcriptomic atlas of mushroom development highlights an independent origin of complex multicellularity.</title>
        <authorList>
            <consortium name="DOE Joint Genome Institute"/>
            <person name="Krizsan K."/>
            <person name="Almasi E."/>
            <person name="Merenyi Z."/>
            <person name="Sahu N."/>
            <person name="Viragh M."/>
            <person name="Koszo T."/>
            <person name="Mondo S."/>
            <person name="Kiss B."/>
            <person name="Balint B."/>
            <person name="Kues U."/>
            <person name="Barry K."/>
            <person name="Hegedus J.C."/>
            <person name="Henrissat B."/>
            <person name="Johnson J."/>
            <person name="Lipzen A."/>
            <person name="Ohm R."/>
            <person name="Nagy I."/>
            <person name="Pangilinan J."/>
            <person name="Yan J."/>
            <person name="Xiong Y."/>
            <person name="Grigoriev I.V."/>
            <person name="Hibbett D.S."/>
            <person name="Nagy L.G."/>
        </authorList>
    </citation>
    <scope>NUCLEOTIDE SEQUENCE [LARGE SCALE GENOMIC DNA]</scope>
    <source>
        <strain evidence="4 5">SZMC22713</strain>
    </source>
</reference>
<dbReference type="CDD" id="cd00051">
    <property type="entry name" value="EFh"/>
    <property type="match status" value="2"/>
</dbReference>
<dbReference type="PROSITE" id="PS00018">
    <property type="entry name" value="EF_HAND_1"/>
    <property type="match status" value="3"/>
</dbReference>
<dbReference type="EMBL" id="ML170189">
    <property type="protein sequence ID" value="TDL20347.1"/>
    <property type="molecule type" value="Genomic_DNA"/>
</dbReference>
<dbReference type="SUPFAM" id="SSF47473">
    <property type="entry name" value="EF-hand"/>
    <property type="match status" value="1"/>
</dbReference>
<dbReference type="FunFam" id="1.10.238.10:FF:000178">
    <property type="entry name" value="Calmodulin-2 A"/>
    <property type="match status" value="1"/>
</dbReference>
<feature type="domain" description="EF-hand" evidence="3">
    <location>
        <begin position="44"/>
        <end position="79"/>
    </location>
</feature>
<dbReference type="GO" id="GO:0005509">
    <property type="term" value="F:calcium ion binding"/>
    <property type="evidence" value="ECO:0007669"/>
    <property type="project" value="InterPro"/>
</dbReference>
<dbReference type="AlphaFoldDB" id="A0A4Y7PY58"/>
<dbReference type="InterPro" id="IPR050230">
    <property type="entry name" value="CALM/Myosin/TropC-like"/>
</dbReference>
<keyword evidence="2" id="KW-0106">Calcium</keyword>
<dbReference type="PANTHER" id="PTHR23048">
    <property type="entry name" value="MYOSIN LIGHT CHAIN 1, 3"/>
    <property type="match status" value="1"/>
</dbReference>
<dbReference type="Pfam" id="PF13499">
    <property type="entry name" value="EF-hand_7"/>
    <property type="match status" value="2"/>
</dbReference>
<evidence type="ECO:0000313" key="4">
    <source>
        <dbReference type="EMBL" id="TDL20347.1"/>
    </source>
</evidence>
<dbReference type="VEuPathDB" id="FungiDB:BD410DRAFT_380270"/>
<dbReference type="GO" id="GO:0016460">
    <property type="term" value="C:myosin II complex"/>
    <property type="evidence" value="ECO:0007669"/>
    <property type="project" value="TreeGrafter"/>
</dbReference>
<evidence type="ECO:0000256" key="2">
    <source>
        <dbReference type="ARBA" id="ARBA00022837"/>
    </source>
</evidence>
<keyword evidence="1" id="KW-0677">Repeat</keyword>
<evidence type="ECO:0000256" key="1">
    <source>
        <dbReference type="ARBA" id="ARBA00022737"/>
    </source>
</evidence>
<evidence type="ECO:0000313" key="5">
    <source>
        <dbReference type="Proteomes" id="UP000294933"/>
    </source>
</evidence>
<feature type="domain" description="EF-hand" evidence="3">
    <location>
        <begin position="8"/>
        <end position="43"/>
    </location>
</feature>
<dbReference type="PROSITE" id="PS50222">
    <property type="entry name" value="EF_HAND_2"/>
    <property type="match status" value="3"/>
</dbReference>
<feature type="domain" description="EF-hand" evidence="3">
    <location>
        <begin position="81"/>
        <end position="116"/>
    </location>
</feature>
<dbReference type="InterPro" id="IPR011992">
    <property type="entry name" value="EF-hand-dom_pair"/>
</dbReference>
<protein>
    <submittedName>
        <fullName evidence="4">EF-hand</fullName>
    </submittedName>
</protein>
<dbReference type="InterPro" id="IPR002048">
    <property type="entry name" value="EF_hand_dom"/>
</dbReference>
<dbReference type="STRING" id="50990.A0A4Y7PY58"/>